<evidence type="ECO:0000313" key="4">
    <source>
        <dbReference type="EMBL" id="SLM98918.1"/>
    </source>
</evidence>
<dbReference type="Gene3D" id="3.40.630.30">
    <property type="match status" value="1"/>
</dbReference>
<keyword evidence="2" id="KW-0012">Acyltransferase</keyword>
<evidence type="ECO:0000259" key="3">
    <source>
        <dbReference type="PROSITE" id="PS51186"/>
    </source>
</evidence>
<reference evidence="5" key="1">
    <citation type="submission" date="2017-02" db="EMBL/GenBank/DDBJ databases">
        <authorList>
            <person name="Dridi B."/>
        </authorList>
    </citation>
    <scope>NUCLEOTIDE SEQUENCE [LARGE SCALE GENOMIC DNA]</scope>
    <source>
        <strain evidence="5">B Co 03.10</strain>
    </source>
</reference>
<protein>
    <recommendedName>
        <fullName evidence="3">N-acetyltransferase domain-containing protein</fullName>
    </recommendedName>
</protein>
<dbReference type="RefSeq" id="WP_087007728.1">
    <property type="nucleotide sequence ID" value="NZ_FWFF01000017.1"/>
</dbReference>
<dbReference type="CDD" id="cd04301">
    <property type="entry name" value="NAT_SF"/>
    <property type="match status" value="1"/>
</dbReference>
<evidence type="ECO:0000313" key="5">
    <source>
        <dbReference type="Proteomes" id="UP000196581"/>
    </source>
</evidence>
<dbReference type="Proteomes" id="UP000196581">
    <property type="component" value="Unassembled WGS sequence"/>
</dbReference>
<evidence type="ECO:0000256" key="1">
    <source>
        <dbReference type="ARBA" id="ARBA00022679"/>
    </source>
</evidence>
<dbReference type="AlphaFoldDB" id="A0A1X6XIF9"/>
<dbReference type="PANTHER" id="PTHR43072">
    <property type="entry name" value="N-ACETYLTRANSFERASE"/>
    <property type="match status" value="1"/>
</dbReference>
<accession>A0A1X6XIF9</accession>
<dbReference type="InterPro" id="IPR016181">
    <property type="entry name" value="Acyl_CoA_acyltransferase"/>
</dbReference>
<feature type="domain" description="N-acetyltransferase" evidence="3">
    <location>
        <begin position="12"/>
        <end position="160"/>
    </location>
</feature>
<keyword evidence="1" id="KW-0808">Transferase</keyword>
<proteinExistence type="predicted"/>
<sequence>MTENTNFDPDKLIISPLDELDPLELRVEIVNAQERFWGDRDLSGDHEPHWFRQFAAGGLVARYQNEIVGYLLGAFPKEGPSYIHLVAARQDFRHLGIGRRLYEAFIARAKANLEDEVQATAIAENANAIAFHSSLGFEGTRIEDYAGPGEDRVFFSLRLTEG</sequence>
<dbReference type="InterPro" id="IPR017255">
    <property type="entry name" value="AcTrfase_GNAT_prd"/>
</dbReference>
<name>A0A1X6XIF9_9MICO</name>
<dbReference type="SUPFAM" id="SSF55729">
    <property type="entry name" value="Acyl-CoA N-acyltransferases (Nat)"/>
    <property type="match status" value="1"/>
</dbReference>
<dbReference type="PROSITE" id="PS51186">
    <property type="entry name" value="GNAT"/>
    <property type="match status" value="1"/>
</dbReference>
<dbReference type="GO" id="GO:0016747">
    <property type="term" value="F:acyltransferase activity, transferring groups other than amino-acyl groups"/>
    <property type="evidence" value="ECO:0007669"/>
    <property type="project" value="InterPro"/>
</dbReference>
<evidence type="ECO:0000256" key="2">
    <source>
        <dbReference type="ARBA" id="ARBA00023315"/>
    </source>
</evidence>
<dbReference type="PANTHER" id="PTHR43072:SF23">
    <property type="entry name" value="UPF0039 PROTEIN C11D3.02C"/>
    <property type="match status" value="1"/>
</dbReference>
<dbReference type="InterPro" id="IPR000182">
    <property type="entry name" value="GNAT_dom"/>
</dbReference>
<keyword evidence="5" id="KW-1185">Reference proteome</keyword>
<dbReference type="EMBL" id="FWFF01000017">
    <property type="protein sequence ID" value="SLM98918.1"/>
    <property type="molecule type" value="Genomic_DNA"/>
</dbReference>
<organism evidence="4 5">
    <name type="scientific">Brevibacterium yomogidense</name>
    <dbReference type="NCBI Taxonomy" id="946573"/>
    <lineage>
        <taxon>Bacteria</taxon>
        <taxon>Bacillati</taxon>
        <taxon>Actinomycetota</taxon>
        <taxon>Actinomycetes</taxon>
        <taxon>Micrococcales</taxon>
        <taxon>Brevibacteriaceae</taxon>
        <taxon>Brevibacterium</taxon>
    </lineage>
</organism>
<dbReference type="Pfam" id="PF00583">
    <property type="entry name" value="Acetyltransf_1"/>
    <property type="match status" value="1"/>
</dbReference>
<gene>
    <name evidence="4" type="ORF">FM105_09885</name>
</gene>
<dbReference type="PIRSF" id="PIRSF037663">
    <property type="entry name" value="Acetyltransf_GNAT_prd"/>
    <property type="match status" value="1"/>
</dbReference>